<proteinExistence type="predicted"/>
<name>A0A9W5RZC6_9BACL</name>
<reference evidence="1 2" key="1">
    <citation type="submission" date="2014-02" db="EMBL/GenBank/DDBJ databases">
        <title>Genome sequence of Paenibacillus darwinianus reveals adaptive mechanisms for survival in Antarctic soils.</title>
        <authorList>
            <person name="Dsouza M."/>
            <person name="Taylor M.W."/>
            <person name="Turner S.J."/>
            <person name="Aislabie J."/>
        </authorList>
    </citation>
    <scope>NUCLEOTIDE SEQUENCE [LARGE SCALE GENOMIC DNA]</scope>
    <source>
        <strain evidence="1 2">CE1</strain>
    </source>
</reference>
<evidence type="ECO:0000313" key="2">
    <source>
        <dbReference type="Proteomes" id="UP000053750"/>
    </source>
</evidence>
<gene>
    <name evidence="1" type="ORF">BG53_09645</name>
</gene>
<organism evidence="1 2">
    <name type="scientific">Paenibacillus darwinianus</name>
    <dbReference type="NCBI Taxonomy" id="1380763"/>
    <lineage>
        <taxon>Bacteria</taxon>
        <taxon>Bacillati</taxon>
        <taxon>Bacillota</taxon>
        <taxon>Bacilli</taxon>
        <taxon>Bacillales</taxon>
        <taxon>Paenibacillaceae</taxon>
        <taxon>Paenibacillus</taxon>
    </lineage>
</organism>
<evidence type="ECO:0008006" key="3">
    <source>
        <dbReference type="Google" id="ProtNLM"/>
    </source>
</evidence>
<evidence type="ECO:0000313" key="1">
    <source>
        <dbReference type="EMBL" id="EXX85070.1"/>
    </source>
</evidence>
<dbReference type="Proteomes" id="UP000053750">
    <property type="component" value="Unassembled WGS sequence"/>
</dbReference>
<dbReference type="AlphaFoldDB" id="A0A9W5RZC6"/>
<protein>
    <recommendedName>
        <fullName evidence="3">DUF1835 domain-containing protein</fullName>
    </recommendedName>
</protein>
<dbReference type="EMBL" id="JFHU01000246">
    <property type="protein sequence ID" value="EXX85070.1"/>
    <property type="molecule type" value="Genomic_DNA"/>
</dbReference>
<sequence>MLHITNGDMAAELLGQCGLDGQVLPWREMWIDGPARIQWDSMKAIEERAVYFEQALGIPRETFERICSDQLGRLTAAADAEEPIVLWFENDLFDQTMLASLLNWFHRRKTAGAPVGRLEWIVLSAQPGQDFRGLGELSPERLKTLWPLRKAVGDDDAAFGAEAWQCFASIEPQLLEKWLVKRVPSETARILVRAMCFHLRRFPSIRNGLGAVERETLSLLCQGPARPDELFRRIGEAYPIYGLGDLSYWSYLKRMESAGMLVIQGDQPLPSFKSVGPPDFDMWLVIMAAYGTRVLAGQADLLRDGRYAERWLGGVRIDGGATKAWRCAGGDREGGGASMIFM</sequence>
<comment type="caution">
    <text evidence="1">The sequence shown here is derived from an EMBL/GenBank/DDBJ whole genome shotgun (WGS) entry which is preliminary data.</text>
</comment>
<accession>A0A9W5RZC6</accession>
<dbReference type="OrthoDB" id="127805at2"/>
<dbReference type="RefSeq" id="WP_036585880.1">
    <property type="nucleotide sequence ID" value="NZ_KK082307.1"/>
</dbReference>
<keyword evidence="2" id="KW-1185">Reference proteome</keyword>